<gene>
    <name evidence="2" type="ORF">ACFQVC_31205</name>
</gene>
<reference evidence="3" key="1">
    <citation type="journal article" date="2019" name="Int. J. Syst. Evol. Microbiol.">
        <title>The Global Catalogue of Microorganisms (GCM) 10K type strain sequencing project: providing services to taxonomists for standard genome sequencing and annotation.</title>
        <authorList>
            <consortium name="The Broad Institute Genomics Platform"/>
            <consortium name="The Broad Institute Genome Sequencing Center for Infectious Disease"/>
            <person name="Wu L."/>
            <person name="Ma J."/>
        </authorList>
    </citation>
    <scope>NUCLEOTIDE SEQUENCE [LARGE SCALE GENOMIC DNA]</scope>
    <source>
        <strain evidence="3">SYNS20</strain>
    </source>
</reference>
<accession>A0ABW2JSC5</accession>
<feature type="compositionally biased region" description="Low complexity" evidence="1">
    <location>
        <begin position="75"/>
        <end position="87"/>
    </location>
</feature>
<proteinExistence type="predicted"/>
<evidence type="ECO:0000256" key="1">
    <source>
        <dbReference type="SAM" id="MobiDB-lite"/>
    </source>
</evidence>
<protein>
    <submittedName>
        <fullName evidence="2">Uncharacterized protein</fullName>
    </submittedName>
</protein>
<dbReference type="RefSeq" id="WP_381836894.1">
    <property type="nucleotide sequence ID" value="NZ_JBHTCF010000017.1"/>
</dbReference>
<evidence type="ECO:0000313" key="3">
    <source>
        <dbReference type="Proteomes" id="UP001596523"/>
    </source>
</evidence>
<feature type="compositionally biased region" description="Low complexity" evidence="1">
    <location>
        <begin position="7"/>
        <end position="20"/>
    </location>
</feature>
<comment type="caution">
    <text evidence="2">The sequence shown here is derived from an EMBL/GenBank/DDBJ whole genome shotgun (WGS) entry which is preliminary data.</text>
</comment>
<keyword evidence="3" id="KW-1185">Reference proteome</keyword>
<feature type="compositionally biased region" description="Basic and acidic residues" evidence="1">
    <location>
        <begin position="126"/>
        <end position="138"/>
    </location>
</feature>
<feature type="region of interest" description="Disordered" evidence="1">
    <location>
        <begin position="72"/>
        <end position="151"/>
    </location>
</feature>
<feature type="region of interest" description="Disordered" evidence="1">
    <location>
        <begin position="1"/>
        <end position="26"/>
    </location>
</feature>
<dbReference type="Proteomes" id="UP001596523">
    <property type="component" value="Unassembled WGS sequence"/>
</dbReference>
<sequence>MARHSENSPNSGGPQGPSSERGVWDEALEPEQIRALNNTLRKVPDMPGASPELKEMAKKLLSGQVSLRDIVDDPSGSSALGSGLASLRGQWESASDEERDRIRNIEDEAEAGRDDSGRASSSSGDADSRRAADDEQRPKKQGRHSGGFSLY</sequence>
<dbReference type="EMBL" id="JBHTCF010000017">
    <property type="protein sequence ID" value="MFC7308672.1"/>
    <property type="molecule type" value="Genomic_DNA"/>
</dbReference>
<name>A0ABW2JSC5_9ACTN</name>
<organism evidence="2 3">
    <name type="scientific">Streptomyces monticola</name>
    <dbReference type="NCBI Taxonomy" id="2666263"/>
    <lineage>
        <taxon>Bacteria</taxon>
        <taxon>Bacillati</taxon>
        <taxon>Actinomycetota</taxon>
        <taxon>Actinomycetes</taxon>
        <taxon>Kitasatosporales</taxon>
        <taxon>Streptomycetaceae</taxon>
        <taxon>Streptomyces</taxon>
    </lineage>
</organism>
<feature type="compositionally biased region" description="Basic and acidic residues" evidence="1">
    <location>
        <begin position="96"/>
        <end position="117"/>
    </location>
</feature>
<evidence type="ECO:0000313" key="2">
    <source>
        <dbReference type="EMBL" id="MFC7308672.1"/>
    </source>
</evidence>